<keyword evidence="3" id="KW-1185">Reference proteome</keyword>
<dbReference type="PANTHER" id="PTHR48449">
    <property type="entry name" value="DUF1985 DOMAIN-CONTAINING PROTEIN"/>
    <property type="match status" value="1"/>
</dbReference>
<accession>A0A9R1V314</accession>
<protein>
    <submittedName>
        <fullName evidence="2">Uncharacterized protein</fullName>
    </submittedName>
</protein>
<feature type="compositionally biased region" description="Basic and acidic residues" evidence="1">
    <location>
        <begin position="219"/>
        <end position="228"/>
    </location>
</feature>
<comment type="caution">
    <text evidence="2">The sequence shown here is derived from an EMBL/GenBank/DDBJ whole genome shotgun (WGS) entry which is preliminary data.</text>
</comment>
<sequence length="525" mass="61403">MFHDFSFINMKAIVNLKGSGGNIWEVFEVLDGVRRAIFRDTVFGYFMDVPRLQGDKLLFHKMFLHQIRSDPVLSPDGIKRLHFRVGNTKMNLDFWNSFAWGSYLWDFTYVDLEDTWNKINNYLSLPECRQTLKYSVSGFTAPIRIWIYEMIPAVRACGFVLRKNKDMPRMKRWSGTKKLKWVDVNKIFSKIQEGQPPRQNMLPSDEYVYGEGKPVPSPIRDHFRRQDESSSSMSSSGRSHGKGRGSGKHNLDEVLKRLHTLEQHVFMNRQPTEVFVEEVNTEQFWNDITFDDPIVSQRKYDEQVVQDEVMNKNNTTENIFGDIEDDKIVLEERNDYAGNKFDDDVFDVNDYSEVKEKLEERNDNAGNKFDDDVFDVNDYNETKEVSDEDEIISTRIVDYFDEYGVDGKEVTPDKPRTRKPSQYLCPPYTELHTTPKQKRRAKKKVDIKSTSPVPPPAFGVAHDFSMLRLQPYVAGGEVVIQNYLFHSYDVQHRLFNFVLDRDFWSSLFGHIHDEWLESSSITKVS</sequence>
<reference evidence="2 3" key="1">
    <citation type="journal article" date="2017" name="Nat. Commun.">
        <title>Genome assembly with in vitro proximity ligation data and whole-genome triplication in lettuce.</title>
        <authorList>
            <person name="Reyes-Chin-Wo S."/>
            <person name="Wang Z."/>
            <person name="Yang X."/>
            <person name="Kozik A."/>
            <person name="Arikit S."/>
            <person name="Song C."/>
            <person name="Xia L."/>
            <person name="Froenicke L."/>
            <person name="Lavelle D.O."/>
            <person name="Truco M.J."/>
            <person name="Xia R."/>
            <person name="Zhu S."/>
            <person name="Xu C."/>
            <person name="Xu H."/>
            <person name="Xu X."/>
            <person name="Cox K."/>
            <person name="Korf I."/>
            <person name="Meyers B.C."/>
            <person name="Michelmore R.W."/>
        </authorList>
    </citation>
    <scope>NUCLEOTIDE SEQUENCE [LARGE SCALE GENOMIC DNA]</scope>
    <source>
        <strain evidence="3">cv. Salinas</strain>
        <tissue evidence="2">Seedlings</tissue>
    </source>
</reference>
<dbReference type="Proteomes" id="UP000235145">
    <property type="component" value="Unassembled WGS sequence"/>
</dbReference>
<dbReference type="PANTHER" id="PTHR48449:SF1">
    <property type="entry name" value="DUF1985 DOMAIN-CONTAINING PROTEIN"/>
    <property type="match status" value="1"/>
</dbReference>
<dbReference type="AlphaFoldDB" id="A0A9R1V314"/>
<evidence type="ECO:0000313" key="2">
    <source>
        <dbReference type="EMBL" id="KAJ0199192.1"/>
    </source>
</evidence>
<organism evidence="2 3">
    <name type="scientific">Lactuca sativa</name>
    <name type="common">Garden lettuce</name>
    <dbReference type="NCBI Taxonomy" id="4236"/>
    <lineage>
        <taxon>Eukaryota</taxon>
        <taxon>Viridiplantae</taxon>
        <taxon>Streptophyta</taxon>
        <taxon>Embryophyta</taxon>
        <taxon>Tracheophyta</taxon>
        <taxon>Spermatophyta</taxon>
        <taxon>Magnoliopsida</taxon>
        <taxon>eudicotyledons</taxon>
        <taxon>Gunneridae</taxon>
        <taxon>Pentapetalae</taxon>
        <taxon>asterids</taxon>
        <taxon>campanulids</taxon>
        <taxon>Asterales</taxon>
        <taxon>Asteraceae</taxon>
        <taxon>Cichorioideae</taxon>
        <taxon>Cichorieae</taxon>
        <taxon>Lactucinae</taxon>
        <taxon>Lactuca</taxon>
    </lineage>
</organism>
<feature type="compositionally biased region" description="Low complexity" evidence="1">
    <location>
        <begin position="229"/>
        <end position="238"/>
    </location>
</feature>
<feature type="region of interest" description="Disordered" evidence="1">
    <location>
        <begin position="213"/>
        <end position="249"/>
    </location>
</feature>
<evidence type="ECO:0000256" key="1">
    <source>
        <dbReference type="SAM" id="MobiDB-lite"/>
    </source>
</evidence>
<name>A0A9R1V314_LACSA</name>
<proteinExistence type="predicted"/>
<dbReference type="EMBL" id="NBSK02000006">
    <property type="protein sequence ID" value="KAJ0199192.1"/>
    <property type="molecule type" value="Genomic_DNA"/>
</dbReference>
<gene>
    <name evidence="2" type="ORF">LSAT_V11C600330040</name>
</gene>
<evidence type="ECO:0000313" key="3">
    <source>
        <dbReference type="Proteomes" id="UP000235145"/>
    </source>
</evidence>